<dbReference type="PANTHER" id="PTHR30146">
    <property type="entry name" value="LACI-RELATED TRANSCRIPTIONAL REPRESSOR"/>
    <property type="match status" value="1"/>
</dbReference>
<name>A0ABW2SMD1_9ACTO</name>
<keyword evidence="1" id="KW-0805">Transcription regulation</keyword>
<dbReference type="Gene3D" id="1.10.260.40">
    <property type="entry name" value="lambda repressor-like DNA-binding domains"/>
    <property type="match status" value="1"/>
</dbReference>
<dbReference type="InterPro" id="IPR000843">
    <property type="entry name" value="HTH_LacI"/>
</dbReference>
<dbReference type="InterPro" id="IPR010982">
    <property type="entry name" value="Lambda_DNA-bd_dom_sf"/>
</dbReference>
<dbReference type="CDD" id="cd01574">
    <property type="entry name" value="PBP1_LacI"/>
    <property type="match status" value="1"/>
</dbReference>
<dbReference type="SMART" id="SM00354">
    <property type="entry name" value="HTH_LACI"/>
    <property type="match status" value="1"/>
</dbReference>
<keyword evidence="2 5" id="KW-0238">DNA-binding</keyword>
<organism evidence="5 6">
    <name type="scientific">Schaalia naturae</name>
    <dbReference type="NCBI Taxonomy" id="635203"/>
    <lineage>
        <taxon>Bacteria</taxon>
        <taxon>Bacillati</taxon>
        <taxon>Actinomycetota</taxon>
        <taxon>Actinomycetes</taxon>
        <taxon>Actinomycetales</taxon>
        <taxon>Actinomycetaceae</taxon>
        <taxon>Schaalia</taxon>
    </lineage>
</organism>
<dbReference type="PANTHER" id="PTHR30146:SF153">
    <property type="entry name" value="LACTOSE OPERON REPRESSOR"/>
    <property type="match status" value="1"/>
</dbReference>
<evidence type="ECO:0000313" key="6">
    <source>
        <dbReference type="Proteomes" id="UP001596527"/>
    </source>
</evidence>
<dbReference type="Pfam" id="PF13377">
    <property type="entry name" value="Peripla_BP_3"/>
    <property type="match status" value="1"/>
</dbReference>
<reference evidence="6" key="1">
    <citation type="journal article" date="2019" name="Int. J. Syst. Evol. Microbiol.">
        <title>The Global Catalogue of Microorganisms (GCM) 10K type strain sequencing project: providing services to taxonomists for standard genome sequencing and annotation.</title>
        <authorList>
            <consortium name="The Broad Institute Genomics Platform"/>
            <consortium name="The Broad Institute Genome Sequencing Center for Infectious Disease"/>
            <person name="Wu L."/>
            <person name="Ma J."/>
        </authorList>
    </citation>
    <scope>NUCLEOTIDE SEQUENCE [LARGE SCALE GENOMIC DNA]</scope>
    <source>
        <strain evidence="6">CCUG 56698</strain>
    </source>
</reference>
<dbReference type="GO" id="GO:0003677">
    <property type="term" value="F:DNA binding"/>
    <property type="evidence" value="ECO:0007669"/>
    <property type="project" value="UniProtKB-KW"/>
</dbReference>
<dbReference type="Proteomes" id="UP001596527">
    <property type="component" value="Unassembled WGS sequence"/>
</dbReference>
<dbReference type="Gene3D" id="3.40.50.2300">
    <property type="match status" value="2"/>
</dbReference>
<protein>
    <submittedName>
        <fullName evidence="5">LacI family DNA-binding transcriptional regulator</fullName>
    </submittedName>
</protein>
<comment type="caution">
    <text evidence="5">The sequence shown here is derived from an EMBL/GenBank/DDBJ whole genome shotgun (WGS) entry which is preliminary data.</text>
</comment>
<gene>
    <name evidence="5" type="ORF">ACFQWG_07600</name>
</gene>
<accession>A0ABW2SMD1</accession>
<dbReference type="SUPFAM" id="SSF47413">
    <property type="entry name" value="lambda repressor-like DNA-binding domains"/>
    <property type="match status" value="1"/>
</dbReference>
<proteinExistence type="predicted"/>
<keyword evidence="6" id="KW-1185">Reference proteome</keyword>
<dbReference type="Pfam" id="PF00356">
    <property type="entry name" value="LacI"/>
    <property type="match status" value="1"/>
</dbReference>
<evidence type="ECO:0000256" key="1">
    <source>
        <dbReference type="ARBA" id="ARBA00023015"/>
    </source>
</evidence>
<dbReference type="CDD" id="cd01392">
    <property type="entry name" value="HTH_LacI"/>
    <property type="match status" value="1"/>
</dbReference>
<sequence>MTVRGRRRRPSMADVAKLAGVSPQTVSRVSNGEPYVVEEKRRRVLQAMRELGYRPNSAARAMKRGAFRTIGVVFHSLHPVGTHRTLEAISEAAAVEGYATTLLPLEASTRRATDGAFTRLGEMAVDAVIAIISSHFTGDTALQLPTGVPTVVLGPPLVPGAASVDFDNAVGAEAAVTHLLGLGHRTVHHIAGPAESFSARTRRDVWKSVLERENRPVPETASGDWSPDSGYRAMRELLARGERPSALFVANDQMALGAFRAMLEAGLRIPEDVSVVGFDDIDEAVAFPTPLTTVSQDWDELGCDALRVAVDMVEGREPSTVSIPTRLVVRDSAGPAPARP</sequence>
<evidence type="ECO:0000256" key="3">
    <source>
        <dbReference type="ARBA" id="ARBA00023163"/>
    </source>
</evidence>
<dbReference type="RefSeq" id="WP_380973903.1">
    <property type="nucleotide sequence ID" value="NZ_JBHTEF010000001.1"/>
</dbReference>
<keyword evidence="3" id="KW-0804">Transcription</keyword>
<evidence type="ECO:0000259" key="4">
    <source>
        <dbReference type="PROSITE" id="PS50932"/>
    </source>
</evidence>
<feature type="domain" description="HTH lacI-type" evidence="4">
    <location>
        <begin position="10"/>
        <end position="64"/>
    </location>
</feature>
<dbReference type="InterPro" id="IPR028082">
    <property type="entry name" value="Peripla_BP_I"/>
</dbReference>
<evidence type="ECO:0000313" key="5">
    <source>
        <dbReference type="EMBL" id="MFC7581059.1"/>
    </source>
</evidence>
<evidence type="ECO:0000256" key="2">
    <source>
        <dbReference type="ARBA" id="ARBA00023125"/>
    </source>
</evidence>
<dbReference type="SUPFAM" id="SSF53822">
    <property type="entry name" value="Periplasmic binding protein-like I"/>
    <property type="match status" value="1"/>
</dbReference>
<dbReference type="InterPro" id="IPR046335">
    <property type="entry name" value="LacI/GalR-like_sensor"/>
</dbReference>
<dbReference type="PROSITE" id="PS50932">
    <property type="entry name" value="HTH_LACI_2"/>
    <property type="match status" value="1"/>
</dbReference>
<dbReference type="EMBL" id="JBHTEF010000001">
    <property type="protein sequence ID" value="MFC7581059.1"/>
    <property type="molecule type" value="Genomic_DNA"/>
</dbReference>